<proteinExistence type="predicted"/>
<evidence type="ECO:0000313" key="2">
    <source>
        <dbReference type="EMBL" id="CAE0541999.1"/>
    </source>
</evidence>
<feature type="region of interest" description="Disordered" evidence="1">
    <location>
        <begin position="206"/>
        <end position="254"/>
    </location>
</feature>
<reference evidence="2" key="1">
    <citation type="submission" date="2021-01" db="EMBL/GenBank/DDBJ databases">
        <authorList>
            <person name="Corre E."/>
            <person name="Pelletier E."/>
            <person name="Niang G."/>
            <person name="Scheremetjew M."/>
            <person name="Finn R."/>
            <person name="Kale V."/>
            <person name="Holt S."/>
            <person name="Cochrane G."/>
            <person name="Meng A."/>
            <person name="Brown T."/>
            <person name="Cohen L."/>
        </authorList>
    </citation>
    <scope>NUCLEOTIDE SEQUENCE</scope>
    <source>
        <strain evidence="2">379</strain>
    </source>
</reference>
<organism evidence="2">
    <name type="scientific">Emiliania huxleyi</name>
    <name type="common">Coccolithophore</name>
    <name type="synonym">Pontosphaera huxleyi</name>
    <dbReference type="NCBI Taxonomy" id="2903"/>
    <lineage>
        <taxon>Eukaryota</taxon>
        <taxon>Haptista</taxon>
        <taxon>Haptophyta</taxon>
        <taxon>Prymnesiophyceae</taxon>
        <taxon>Isochrysidales</taxon>
        <taxon>Noelaerhabdaceae</taxon>
        <taxon>Emiliania</taxon>
    </lineage>
</organism>
<gene>
    <name evidence="2" type="ORF">EHUX00137_LOCUS12670</name>
</gene>
<feature type="region of interest" description="Disordered" evidence="1">
    <location>
        <begin position="152"/>
        <end position="193"/>
    </location>
</feature>
<sequence length="254" mass="26364">MRLNGEAVAVIGRGGFCNTLAYQRGEPGTPAYGTIRGRSPMRVVRWELAALRDLVASDADLERRLNHVLVSSLMRRLLTSRDGVHVQDYLGAKPTLRPSLTEAQEAAEAMLGTAPGGAHVVARRPSQMPAAKAAKAEHVEHAIAIAAGLAEDHHHHSHAPGHVLPPAGQPAAAAVGGAPAAGEGARAPPPRVDFELGGQRLQAAIEAAEAPEGGGTAASLKRRLSRLRPAGTEERCAPPIVDEGSVVASAEQEA</sequence>
<dbReference type="AlphaFoldDB" id="A0A7S3S395"/>
<dbReference type="EMBL" id="HBIR01016911">
    <property type="protein sequence ID" value="CAE0541999.1"/>
    <property type="molecule type" value="Transcribed_RNA"/>
</dbReference>
<evidence type="ECO:0000256" key="1">
    <source>
        <dbReference type="SAM" id="MobiDB-lite"/>
    </source>
</evidence>
<feature type="compositionally biased region" description="Low complexity" evidence="1">
    <location>
        <begin position="165"/>
        <end position="186"/>
    </location>
</feature>
<protein>
    <submittedName>
        <fullName evidence="2">Uncharacterized protein</fullName>
    </submittedName>
</protein>
<name>A0A7S3S395_EMIHU</name>
<accession>A0A7S3S395</accession>